<dbReference type="RefSeq" id="WP_135625103.1">
    <property type="nucleotide sequence ID" value="NZ_RQGD01000046.1"/>
</dbReference>
<keyword evidence="2" id="KW-0949">S-adenosyl-L-methionine</keyword>
<organism evidence="8 9">
    <name type="scientific">Leptospira ognonensis</name>
    <dbReference type="NCBI Taxonomy" id="2484945"/>
    <lineage>
        <taxon>Bacteria</taxon>
        <taxon>Pseudomonadati</taxon>
        <taxon>Spirochaetota</taxon>
        <taxon>Spirochaetia</taxon>
        <taxon>Leptospirales</taxon>
        <taxon>Leptospiraceae</taxon>
        <taxon>Leptospira</taxon>
    </lineage>
</organism>
<dbReference type="SUPFAM" id="SSF102114">
    <property type="entry name" value="Radical SAM enzymes"/>
    <property type="match status" value="1"/>
</dbReference>
<protein>
    <submittedName>
        <fullName evidence="8">Spiro-SPASM protein</fullName>
    </submittedName>
</protein>
<dbReference type="Pfam" id="PF13186">
    <property type="entry name" value="SPASM"/>
    <property type="match status" value="1"/>
</dbReference>
<dbReference type="PANTHER" id="PTHR11228:SF7">
    <property type="entry name" value="PQQA PEPTIDE CYCLASE"/>
    <property type="match status" value="1"/>
</dbReference>
<dbReference type="InterPro" id="IPR027608">
    <property type="entry name" value="Spiro_SPASM"/>
</dbReference>
<evidence type="ECO:0000313" key="9">
    <source>
        <dbReference type="Proteomes" id="UP000297693"/>
    </source>
</evidence>
<evidence type="ECO:0000256" key="3">
    <source>
        <dbReference type="ARBA" id="ARBA00022723"/>
    </source>
</evidence>
<dbReference type="InterPro" id="IPR050377">
    <property type="entry name" value="Radical_SAM_PqqE_MftC-like"/>
</dbReference>
<feature type="domain" description="4Fe4S-binding SPASM" evidence="7">
    <location>
        <begin position="445"/>
        <end position="509"/>
    </location>
</feature>
<proteinExistence type="predicted"/>
<evidence type="ECO:0000313" key="8">
    <source>
        <dbReference type="EMBL" id="TGL56299.1"/>
    </source>
</evidence>
<keyword evidence="3" id="KW-0479">Metal-binding</keyword>
<keyword evidence="5" id="KW-0411">Iron-sulfur</keyword>
<dbReference type="Gene3D" id="3.20.20.70">
    <property type="entry name" value="Aldolase class I"/>
    <property type="match status" value="1"/>
</dbReference>
<feature type="domain" description="Radical SAM core" evidence="6">
    <location>
        <begin position="241"/>
        <end position="390"/>
    </location>
</feature>
<accession>A0A4R9JU35</accession>
<dbReference type="SFLD" id="SFLDS00029">
    <property type="entry name" value="Radical_SAM"/>
    <property type="match status" value="1"/>
</dbReference>
<dbReference type="GO" id="GO:0051536">
    <property type="term" value="F:iron-sulfur cluster binding"/>
    <property type="evidence" value="ECO:0007669"/>
    <property type="project" value="UniProtKB-KW"/>
</dbReference>
<keyword evidence="4" id="KW-0408">Iron</keyword>
<dbReference type="InterPro" id="IPR007197">
    <property type="entry name" value="rSAM"/>
</dbReference>
<dbReference type="AlphaFoldDB" id="A0A4R9JU35"/>
<evidence type="ECO:0000256" key="4">
    <source>
        <dbReference type="ARBA" id="ARBA00023004"/>
    </source>
</evidence>
<keyword evidence="9" id="KW-1185">Reference proteome</keyword>
<dbReference type="InterPro" id="IPR058240">
    <property type="entry name" value="rSAM_sf"/>
</dbReference>
<gene>
    <name evidence="8" type="ORF">EHQ58_16855</name>
</gene>
<evidence type="ECO:0000259" key="7">
    <source>
        <dbReference type="Pfam" id="PF13186"/>
    </source>
</evidence>
<evidence type="ECO:0000256" key="5">
    <source>
        <dbReference type="ARBA" id="ARBA00023014"/>
    </source>
</evidence>
<comment type="caution">
    <text evidence="8">The sequence shown here is derived from an EMBL/GenBank/DDBJ whole genome shotgun (WGS) entry which is preliminary data.</text>
</comment>
<evidence type="ECO:0000259" key="6">
    <source>
        <dbReference type="Pfam" id="PF04055"/>
    </source>
</evidence>
<dbReference type="GO" id="GO:0003824">
    <property type="term" value="F:catalytic activity"/>
    <property type="evidence" value="ECO:0007669"/>
    <property type="project" value="InterPro"/>
</dbReference>
<dbReference type="PANTHER" id="PTHR11228">
    <property type="entry name" value="RADICAL SAM DOMAIN PROTEIN"/>
    <property type="match status" value="1"/>
</dbReference>
<evidence type="ECO:0000256" key="1">
    <source>
        <dbReference type="ARBA" id="ARBA00001966"/>
    </source>
</evidence>
<evidence type="ECO:0000256" key="2">
    <source>
        <dbReference type="ARBA" id="ARBA00022691"/>
    </source>
</evidence>
<name>A0A4R9JU35_9LEPT</name>
<dbReference type="GO" id="GO:0046872">
    <property type="term" value="F:metal ion binding"/>
    <property type="evidence" value="ECO:0007669"/>
    <property type="project" value="UniProtKB-KW"/>
</dbReference>
<dbReference type="Pfam" id="PF04055">
    <property type="entry name" value="Radical_SAM"/>
    <property type="match status" value="1"/>
</dbReference>
<dbReference type="OrthoDB" id="335556at2"/>
<dbReference type="InterPro" id="IPR013785">
    <property type="entry name" value="Aldolase_TIM"/>
</dbReference>
<dbReference type="CDD" id="cd21109">
    <property type="entry name" value="SPASM"/>
    <property type="match status" value="1"/>
</dbReference>
<sequence>MSRTNYTPALAAVYLDEPALQYLSTNLHIELWNRFFLKIHSLFKDLPIHIHISESIKTSILNLIPNDANIVYHSGPITEEGFLKEIAILLPPSKFNDPDWDEVCFLYFKGISPLVDVGLMEKSWDRHKKFFSQYSYSENLPEGIVPYILTREFLATLPDKLPNDVHSFFLKNINQYDVDIFYIPPDLRQYRFDFRLNDRRNSLLIENLLDKKPNITYDQILPSIQEFPSIYRLAPTYIEWEIYKGCELECVFCPRNFIDTSNEPTAYTHENIKLTLDKLDSEIQTPYTVCLGGNGEPLLHPNLNEIIQTILISKNVKELILETALYKNVDSFARTLENLDVSLKSKLTVIVNLTTLKSDTYRKLYGKDLYNTILSEIDRLKTILPNSSLYVQMIKMVEVGDEVEAFFTYFEKKEINVILQKYNRFAGKLPEKRVSDLTPIHREFCWHLNRDLVIDALGNVSICRQNQTEILGNILTENFSDIWKKGQVYFAYSLLGEHSKIPAPCLNCDEWYTFNA</sequence>
<dbReference type="NCBIfam" id="TIGR04321">
    <property type="entry name" value="spiroSPASM"/>
    <property type="match status" value="1"/>
</dbReference>
<dbReference type="EMBL" id="RQGD01000046">
    <property type="protein sequence ID" value="TGL56299.1"/>
    <property type="molecule type" value="Genomic_DNA"/>
</dbReference>
<reference evidence="8" key="1">
    <citation type="journal article" date="2019" name="PLoS Negl. Trop. Dis.">
        <title>Revisiting the worldwide diversity of Leptospira species in the environment.</title>
        <authorList>
            <person name="Vincent A.T."/>
            <person name="Schiettekatte O."/>
            <person name="Bourhy P."/>
            <person name="Veyrier F.J."/>
            <person name="Picardeau M."/>
        </authorList>
    </citation>
    <scope>NUCLEOTIDE SEQUENCE [LARGE SCALE GENOMIC DNA]</scope>
    <source>
        <strain evidence="8">201702476</strain>
    </source>
</reference>
<comment type="cofactor">
    <cofactor evidence="1">
        <name>[4Fe-4S] cluster</name>
        <dbReference type="ChEBI" id="CHEBI:49883"/>
    </cofactor>
</comment>
<dbReference type="InterPro" id="IPR023885">
    <property type="entry name" value="4Fe4S-binding_SPASM_dom"/>
</dbReference>
<dbReference type="Proteomes" id="UP000297693">
    <property type="component" value="Unassembled WGS sequence"/>
</dbReference>